<sequence length="16" mass="2043">MLEFCRKKCRKVCRKN</sequence>
<dbReference type="EMBL" id="GBXM01065453">
    <property type="protein sequence ID" value="JAH43124.1"/>
    <property type="molecule type" value="Transcribed_RNA"/>
</dbReference>
<organism evidence="1">
    <name type="scientific">Anguilla anguilla</name>
    <name type="common">European freshwater eel</name>
    <name type="synonym">Muraena anguilla</name>
    <dbReference type="NCBI Taxonomy" id="7936"/>
    <lineage>
        <taxon>Eukaryota</taxon>
        <taxon>Metazoa</taxon>
        <taxon>Chordata</taxon>
        <taxon>Craniata</taxon>
        <taxon>Vertebrata</taxon>
        <taxon>Euteleostomi</taxon>
        <taxon>Actinopterygii</taxon>
        <taxon>Neopterygii</taxon>
        <taxon>Teleostei</taxon>
        <taxon>Anguilliformes</taxon>
        <taxon>Anguillidae</taxon>
        <taxon>Anguilla</taxon>
    </lineage>
</organism>
<reference evidence="1" key="2">
    <citation type="journal article" date="2015" name="Fish Shellfish Immunol.">
        <title>Early steps in the European eel (Anguilla anguilla)-Vibrio vulnificus interaction in the gills: Role of the RtxA13 toxin.</title>
        <authorList>
            <person name="Callol A."/>
            <person name="Pajuelo D."/>
            <person name="Ebbesson L."/>
            <person name="Teles M."/>
            <person name="MacKenzie S."/>
            <person name="Amaro C."/>
        </authorList>
    </citation>
    <scope>NUCLEOTIDE SEQUENCE</scope>
</reference>
<protein>
    <submittedName>
        <fullName evidence="1">Uncharacterized protein</fullName>
    </submittedName>
</protein>
<name>A0A0E9SP22_ANGAN</name>
<accession>A0A0E9SP22</accession>
<evidence type="ECO:0000313" key="1">
    <source>
        <dbReference type="EMBL" id="JAH43124.1"/>
    </source>
</evidence>
<reference evidence="1" key="1">
    <citation type="submission" date="2014-11" db="EMBL/GenBank/DDBJ databases">
        <authorList>
            <person name="Amaro Gonzalez C."/>
        </authorList>
    </citation>
    <scope>NUCLEOTIDE SEQUENCE</scope>
</reference>
<proteinExistence type="predicted"/>
<dbReference type="AlphaFoldDB" id="A0A0E9SP22"/>